<dbReference type="EMBL" id="ACJW02000002">
    <property type="protein sequence ID" value="EEP68729.1"/>
    <property type="molecule type" value="Genomic_DNA"/>
</dbReference>
<accession>C4GES4</accession>
<dbReference type="AlphaFoldDB" id="C4GES4"/>
<dbReference type="HOGENOM" id="CLU_3118767_0_0_4"/>
<dbReference type="STRING" id="629741.GCWU000324_00633"/>
<name>C4GES4_9NEIS</name>
<reference evidence="2" key="1">
    <citation type="submission" date="2009-04" db="EMBL/GenBank/DDBJ databases">
        <authorList>
            <person name="Weinstock G."/>
            <person name="Sodergren E."/>
            <person name="Clifton S."/>
            <person name="Fulton L."/>
            <person name="Fulton B."/>
            <person name="Courtney L."/>
            <person name="Fronick C."/>
            <person name="Harrison M."/>
            <person name="Strong C."/>
            <person name="Farmer C."/>
            <person name="Delahaunty K."/>
            <person name="Markovic C."/>
            <person name="Hall O."/>
            <person name="Minx P."/>
            <person name="Tomlinson C."/>
            <person name="Mitreva M."/>
            <person name="Nelson J."/>
            <person name="Hou S."/>
            <person name="Wollam A."/>
            <person name="Pepin K.H."/>
            <person name="Johnson M."/>
            <person name="Bhonagiri V."/>
            <person name="Nash W.E."/>
            <person name="Warren W."/>
            <person name="Chinwalla A."/>
            <person name="Mardis E.R."/>
            <person name="Wilson R.K."/>
        </authorList>
    </citation>
    <scope>NUCLEOTIDE SEQUENCE [LARGE SCALE GENOMIC DNA]</scope>
    <source>
        <strain evidence="2">ATCC 51147</strain>
    </source>
</reference>
<evidence type="ECO:0000256" key="1">
    <source>
        <dbReference type="SAM" id="Phobius"/>
    </source>
</evidence>
<gene>
    <name evidence="2" type="ORF">GCWU000324_00633</name>
</gene>
<evidence type="ECO:0000313" key="2">
    <source>
        <dbReference type="EMBL" id="EEP68729.1"/>
    </source>
</evidence>
<keyword evidence="1" id="KW-1133">Transmembrane helix</keyword>
<sequence length="50" mass="5975">MGDAHRNRIALFPPLPSPSRTFFLFDTNSYLIPLLTHLYILFRSFYNPRF</sequence>
<proteinExistence type="predicted"/>
<organism evidence="2 3">
    <name type="scientific">Kingella oralis ATCC 51147</name>
    <dbReference type="NCBI Taxonomy" id="629741"/>
    <lineage>
        <taxon>Bacteria</taxon>
        <taxon>Pseudomonadati</taxon>
        <taxon>Pseudomonadota</taxon>
        <taxon>Betaproteobacteria</taxon>
        <taxon>Neisseriales</taxon>
        <taxon>Neisseriaceae</taxon>
        <taxon>Kingella</taxon>
    </lineage>
</organism>
<protein>
    <submittedName>
        <fullName evidence="2">Uncharacterized protein</fullName>
    </submittedName>
</protein>
<comment type="caution">
    <text evidence="2">The sequence shown here is derived from an EMBL/GenBank/DDBJ whole genome shotgun (WGS) entry which is preliminary data.</text>
</comment>
<keyword evidence="1" id="KW-0472">Membrane</keyword>
<keyword evidence="3" id="KW-1185">Reference proteome</keyword>
<dbReference type="Proteomes" id="UP000003009">
    <property type="component" value="Unassembled WGS sequence"/>
</dbReference>
<keyword evidence="1" id="KW-0812">Transmembrane</keyword>
<feature type="transmembrane region" description="Helical" evidence="1">
    <location>
        <begin position="22"/>
        <end position="42"/>
    </location>
</feature>
<evidence type="ECO:0000313" key="3">
    <source>
        <dbReference type="Proteomes" id="UP000003009"/>
    </source>
</evidence>